<dbReference type="HOGENOM" id="CLU_017947_0_1_1"/>
<keyword evidence="1" id="KW-0312">Gluconeogenesis</keyword>
<dbReference type="GeneID" id="7829596"/>
<dbReference type="GO" id="GO:0005829">
    <property type="term" value="C:cytosol"/>
    <property type="evidence" value="ECO:0007669"/>
    <property type="project" value="TreeGrafter"/>
</dbReference>
<keyword evidence="3 5" id="KW-0413">Isomerase</keyword>
<dbReference type="EMBL" id="GG662465">
    <property type="protein sequence ID" value="EAR82566.2"/>
    <property type="molecule type" value="Genomic_DNA"/>
</dbReference>
<feature type="transmembrane region" description="Helical" evidence="4">
    <location>
        <begin position="325"/>
        <end position="343"/>
    </location>
</feature>
<evidence type="ECO:0000313" key="6">
    <source>
        <dbReference type="Proteomes" id="UP000009168"/>
    </source>
</evidence>
<dbReference type="AlphaFoldDB" id="Q22B87"/>
<dbReference type="GO" id="GO:0051156">
    <property type="term" value="P:glucose 6-phosphate metabolic process"/>
    <property type="evidence" value="ECO:0007669"/>
    <property type="project" value="TreeGrafter"/>
</dbReference>
<accession>Q22B87</accession>
<keyword evidence="6" id="KW-1185">Reference proteome</keyword>
<dbReference type="GO" id="GO:0004347">
    <property type="term" value="F:glucose-6-phosphate isomerase activity"/>
    <property type="evidence" value="ECO:0007669"/>
    <property type="project" value="InterPro"/>
</dbReference>
<keyword evidence="4" id="KW-1133">Transmembrane helix</keyword>
<dbReference type="SUPFAM" id="SSF53697">
    <property type="entry name" value="SIS domain"/>
    <property type="match status" value="1"/>
</dbReference>
<reference evidence="6" key="1">
    <citation type="journal article" date="2006" name="PLoS Biol.">
        <title>Macronuclear genome sequence of the ciliate Tetrahymena thermophila, a model eukaryote.</title>
        <authorList>
            <person name="Eisen J.A."/>
            <person name="Coyne R.S."/>
            <person name="Wu M."/>
            <person name="Wu D."/>
            <person name="Thiagarajan M."/>
            <person name="Wortman J.R."/>
            <person name="Badger J.H."/>
            <person name="Ren Q."/>
            <person name="Amedeo P."/>
            <person name="Jones K.M."/>
            <person name="Tallon L.J."/>
            <person name="Delcher A.L."/>
            <person name="Salzberg S.L."/>
            <person name="Silva J.C."/>
            <person name="Haas B.J."/>
            <person name="Majoros W.H."/>
            <person name="Farzad M."/>
            <person name="Carlton J.M."/>
            <person name="Smith R.K. Jr."/>
            <person name="Garg J."/>
            <person name="Pearlman R.E."/>
            <person name="Karrer K.M."/>
            <person name="Sun L."/>
            <person name="Manning G."/>
            <person name="Elde N.C."/>
            <person name="Turkewitz A.P."/>
            <person name="Asai D.J."/>
            <person name="Wilkes D.E."/>
            <person name="Wang Y."/>
            <person name="Cai H."/>
            <person name="Collins K."/>
            <person name="Stewart B.A."/>
            <person name="Lee S.R."/>
            <person name="Wilamowska K."/>
            <person name="Weinberg Z."/>
            <person name="Ruzzo W.L."/>
            <person name="Wloga D."/>
            <person name="Gaertig J."/>
            <person name="Frankel J."/>
            <person name="Tsao C.-C."/>
            <person name="Gorovsky M.A."/>
            <person name="Keeling P.J."/>
            <person name="Waller R.F."/>
            <person name="Patron N.J."/>
            <person name="Cherry J.M."/>
            <person name="Stover N.A."/>
            <person name="Krieger C.J."/>
            <person name="del Toro C."/>
            <person name="Ryder H.F."/>
            <person name="Williamson S.C."/>
            <person name="Barbeau R.A."/>
            <person name="Hamilton E.P."/>
            <person name="Orias E."/>
        </authorList>
    </citation>
    <scope>NUCLEOTIDE SEQUENCE [LARGE SCALE GENOMIC DNA]</scope>
    <source>
        <strain evidence="6">SB210</strain>
    </source>
</reference>
<dbReference type="InterPro" id="IPR046348">
    <property type="entry name" value="SIS_dom_sf"/>
</dbReference>
<keyword evidence="4" id="KW-0472">Membrane</keyword>
<dbReference type="OrthoDB" id="5831190at2759"/>
<organism evidence="5 6">
    <name type="scientific">Tetrahymena thermophila (strain SB210)</name>
    <dbReference type="NCBI Taxonomy" id="312017"/>
    <lineage>
        <taxon>Eukaryota</taxon>
        <taxon>Sar</taxon>
        <taxon>Alveolata</taxon>
        <taxon>Ciliophora</taxon>
        <taxon>Intramacronucleata</taxon>
        <taxon>Oligohymenophorea</taxon>
        <taxon>Hymenostomatida</taxon>
        <taxon>Tetrahymenina</taxon>
        <taxon>Tetrahymenidae</taxon>
        <taxon>Tetrahymena</taxon>
    </lineage>
</organism>
<sequence>MVQFLNIGFVCKNEDKIKDLVNHHMCAASTNLTDTSKFGISAEKVFGFWDWVSGRYQVWSAVGQTLIQKYVLTILIPIQQKQLQLKEIYLCYQLWLDSTIPQLRIQMPELFFLTAKLSLNLFLMHNNQTWNRMVREQILLDKPLIMNVQSLILVNLVLMVNIVSISFYIKVELFLANLLDSADPSALLFQLENQSNHLMPQLVVKLLKNLRLKKFLRIYKITNISLEIDPPYPYYLLNQILTLLVNYLLFTNIELLLKVSCGILIALISEVQNSVKYLLSRQEPSSKTTKTRTLPISLVQNLTLLLKLYYLSLSNINENQQQCKIYLFIFIFICIKLFQKILIELFNNSYII</sequence>
<evidence type="ECO:0000256" key="2">
    <source>
        <dbReference type="ARBA" id="ARBA00023152"/>
    </source>
</evidence>
<dbReference type="KEGG" id="tet:TTHERM_01108680"/>
<keyword evidence="4" id="KW-0812">Transmembrane</keyword>
<dbReference type="GO" id="GO:0048029">
    <property type="term" value="F:monosaccharide binding"/>
    <property type="evidence" value="ECO:0007669"/>
    <property type="project" value="TreeGrafter"/>
</dbReference>
<evidence type="ECO:0000256" key="3">
    <source>
        <dbReference type="ARBA" id="ARBA00023235"/>
    </source>
</evidence>
<dbReference type="PANTHER" id="PTHR11469:SF1">
    <property type="entry name" value="GLUCOSE-6-PHOSPHATE ISOMERASE"/>
    <property type="match status" value="1"/>
</dbReference>
<dbReference type="Pfam" id="PF00342">
    <property type="entry name" value="PGI"/>
    <property type="match status" value="1"/>
</dbReference>
<dbReference type="Proteomes" id="UP000009168">
    <property type="component" value="Unassembled WGS sequence"/>
</dbReference>
<dbReference type="PANTHER" id="PTHR11469">
    <property type="entry name" value="GLUCOSE-6-PHOSPHATE ISOMERASE"/>
    <property type="match status" value="1"/>
</dbReference>
<dbReference type="InParanoid" id="Q22B87"/>
<proteinExistence type="predicted"/>
<evidence type="ECO:0000256" key="4">
    <source>
        <dbReference type="SAM" id="Phobius"/>
    </source>
</evidence>
<name>Q22B87_TETTS</name>
<dbReference type="Gene3D" id="3.40.50.10490">
    <property type="entry name" value="Glucose-6-phosphate isomerase like protein, domain 1"/>
    <property type="match status" value="2"/>
</dbReference>
<gene>
    <name evidence="5" type="ORF">TTHERM_01108680</name>
</gene>
<evidence type="ECO:0000313" key="5">
    <source>
        <dbReference type="EMBL" id="EAR82566.2"/>
    </source>
</evidence>
<protein>
    <submittedName>
        <fullName evidence="5">Glucose-6-phosphate isomerase</fullName>
    </submittedName>
</protein>
<dbReference type="GO" id="GO:0006094">
    <property type="term" value="P:gluconeogenesis"/>
    <property type="evidence" value="ECO:0007669"/>
    <property type="project" value="UniProtKB-KW"/>
</dbReference>
<dbReference type="GO" id="GO:0006096">
    <property type="term" value="P:glycolytic process"/>
    <property type="evidence" value="ECO:0007669"/>
    <property type="project" value="UniProtKB-KW"/>
</dbReference>
<dbReference type="InterPro" id="IPR001672">
    <property type="entry name" value="G6P_Isomerase"/>
</dbReference>
<dbReference type="eggNOG" id="KOG2446">
    <property type="taxonomic scope" value="Eukaryota"/>
</dbReference>
<dbReference type="GO" id="GO:0097367">
    <property type="term" value="F:carbohydrate derivative binding"/>
    <property type="evidence" value="ECO:0007669"/>
    <property type="project" value="InterPro"/>
</dbReference>
<evidence type="ECO:0000256" key="1">
    <source>
        <dbReference type="ARBA" id="ARBA00022432"/>
    </source>
</evidence>
<dbReference type="STRING" id="312017.Q22B87"/>
<keyword evidence="2" id="KW-0324">Glycolysis</keyword>
<feature type="transmembrane region" description="Helical" evidence="4">
    <location>
        <begin position="144"/>
        <end position="169"/>
    </location>
</feature>
<dbReference type="RefSeq" id="XP_001030229.2">
    <property type="nucleotide sequence ID" value="XM_001030229.2"/>
</dbReference>